<dbReference type="RefSeq" id="WP_413779036.1">
    <property type="nucleotide sequence ID" value="NZ_JAUOZS010000001.1"/>
</dbReference>
<dbReference type="Gene3D" id="3.40.640.10">
    <property type="entry name" value="Type I PLP-dependent aspartate aminotransferase-like (Major domain)"/>
    <property type="match status" value="1"/>
</dbReference>
<evidence type="ECO:0000256" key="6">
    <source>
        <dbReference type="ARBA" id="ARBA00022898"/>
    </source>
</evidence>
<dbReference type="InterPro" id="IPR004839">
    <property type="entry name" value="Aminotransferase_I/II_large"/>
</dbReference>
<keyword evidence="5" id="KW-0808">Transferase</keyword>
<evidence type="ECO:0000313" key="8">
    <source>
        <dbReference type="EMBL" id="MDT8900494.1"/>
    </source>
</evidence>
<comment type="similarity">
    <text evidence="2">Belongs to the class-I pyridoxal-phosphate-dependent aminotransferase family.</text>
</comment>
<sequence length="413" mass="44886">MPYGIAASHMAGKSATDKIFGAAAAANAAKAKIGKENVVDATIGVLLDNSEKLVILPTVEKVYKSLPMAEIVPYAGIAGMPDFLEMVQVAAFADNKPEAYTKAVSTSGGSGAIHHTIWNYSEVGDTILTHDWYWDPYSVLSDALMRKLDTFSLFDEANKFNIKSFESKVNELLAKQTNLVVILNTPAHNPVGYSLSDTEWDQVLAVLKKAKPEKKITLFVDVAYLDYAGEKNESRAFMKKFGGLPENILVIIGYSMSKGYTVYGMRTGAMIGISSSQDVITEFANVNQYLSRATWSNINRGAQHLLSAIYKDAATQAELEKERASFYKMIAERASLFTAEAKEAKLNMLPYIAGFFLSIPARNPDAVCTRLHADNIFAVPLAKGVRVAVCALPAGKIKGVPTKIAQAMAEADK</sequence>
<comment type="caution">
    <text evidence="8">The sequence shown here is derived from an EMBL/GenBank/DDBJ whole genome shotgun (WGS) entry which is preliminary data.</text>
</comment>
<evidence type="ECO:0000313" key="9">
    <source>
        <dbReference type="Proteomes" id="UP001254848"/>
    </source>
</evidence>
<evidence type="ECO:0000256" key="4">
    <source>
        <dbReference type="ARBA" id="ARBA00022576"/>
    </source>
</evidence>
<dbReference type="EMBL" id="JAUOZS010000001">
    <property type="protein sequence ID" value="MDT8900494.1"/>
    <property type="molecule type" value="Genomic_DNA"/>
</dbReference>
<evidence type="ECO:0000259" key="7">
    <source>
        <dbReference type="Pfam" id="PF00155"/>
    </source>
</evidence>
<accession>A0ABU3NUJ8</accession>
<evidence type="ECO:0000256" key="3">
    <source>
        <dbReference type="ARBA" id="ARBA00011738"/>
    </source>
</evidence>
<organism evidence="8 9">
    <name type="scientific">Anaeroselena agilis</name>
    <dbReference type="NCBI Taxonomy" id="3063788"/>
    <lineage>
        <taxon>Bacteria</taxon>
        <taxon>Bacillati</taxon>
        <taxon>Bacillota</taxon>
        <taxon>Negativicutes</taxon>
        <taxon>Acetonemataceae</taxon>
        <taxon>Anaeroselena</taxon>
    </lineage>
</organism>
<gene>
    <name evidence="8" type="ORF">Q4T40_04485</name>
</gene>
<dbReference type="CDD" id="cd00609">
    <property type="entry name" value="AAT_like"/>
    <property type="match status" value="1"/>
</dbReference>
<dbReference type="PANTHER" id="PTHR11879:SF22">
    <property type="entry name" value="ASPARTATE AMINOTRANSFERASE, MITOCHONDRIAL"/>
    <property type="match status" value="1"/>
</dbReference>
<dbReference type="Gene3D" id="3.90.1150.10">
    <property type="entry name" value="Aspartate Aminotransferase, domain 1"/>
    <property type="match status" value="1"/>
</dbReference>
<name>A0ABU3NUJ8_9FIRM</name>
<evidence type="ECO:0000256" key="5">
    <source>
        <dbReference type="ARBA" id="ARBA00022679"/>
    </source>
</evidence>
<dbReference type="InterPro" id="IPR000796">
    <property type="entry name" value="Asp_trans"/>
</dbReference>
<reference evidence="8 9" key="1">
    <citation type="submission" date="2023-07" db="EMBL/GenBank/DDBJ databases">
        <title>The novel representative of Negativicutes class, Anaeroselena agilis gen. nov. sp. nov.</title>
        <authorList>
            <person name="Prokofeva M.I."/>
            <person name="Elcheninov A.G."/>
            <person name="Klyukina A."/>
            <person name="Kublanov I.V."/>
            <person name="Frolov E.N."/>
            <person name="Podosokorskaya O.A."/>
        </authorList>
    </citation>
    <scope>NUCLEOTIDE SEQUENCE [LARGE SCALE GENOMIC DNA]</scope>
    <source>
        <strain evidence="8 9">4137-cl</strain>
    </source>
</reference>
<dbReference type="InterPro" id="IPR015421">
    <property type="entry name" value="PyrdxlP-dep_Trfase_major"/>
</dbReference>
<proteinExistence type="inferred from homology"/>
<keyword evidence="9" id="KW-1185">Reference proteome</keyword>
<feature type="domain" description="Aminotransferase class I/classII large" evidence="7">
    <location>
        <begin position="43"/>
        <end position="393"/>
    </location>
</feature>
<dbReference type="SUPFAM" id="SSF53383">
    <property type="entry name" value="PLP-dependent transferases"/>
    <property type="match status" value="1"/>
</dbReference>
<evidence type="ECO:0000256" key="1">
    <source>
        <dbReference type="ARBA" id="ARBA00001933"/>
    </source>
</evidence>
<dbReference type="InterPro" id="IPR015424">
    <property type="entry name" value="PyrdxlP-dep_Trfase"/>
</dbReference>
<keyword evidence="4 8" id="KW-0032">Aminotransferase</keyword>
<dbReference type="PANTHER" id="PTHR11879">
    <property type="entry name" value="ASPARTATE AMINOTRANSFERASE"/>
    <property type="match status" value="1"/>
</dbReference>
<protein>
    <submittedName>
        <fullName evidence="8">Aminotransferase class I/II-fold pyridoxal phosphate-dependent enzyme</fullName>
    </submittedName>
</protein>
<comment type="cofactor">
    <cofactor evidence="1">
        <name>pyridoxal 5'-phosphate</name>
        <dbReference type="ChEBI" id="CHEBI:597326"/>
    </cofactor>
</comment>
<dbReference type="GO" id="GO:0008483">
    <property type="term" value="F:transaminase activity"/>
    <property type="evidence" value="ECO:0007669"/>
    <property type="project" value="UniProtKB-KW"/>
</dbReference>
<evidence type="ECO:0000256" key="2">
    <source>
        <dbReference type="ARBA" id="ARBA00007441"/>
    </source>
</evidence>
<dbReference type="Proteomes" id="UP001254848">
    <property type="component" value="Unassembled WGS sequence"/>
</dbReference>
<dbReference type="Pfam" id="PF00155">
    <property type="entry name" value="Aminotran_1_2"/>
    <property type="match status" value="1"/>
</dbReference>
<comment type="subunit">
    <text evidence="3">Homodimer.</text>
</comment>
<keyword evidence="6" id="KW-0663">Pyridoxal phosphate</keyword>
<dbReference type="InterPro" id="IPR015422">
    <property type="entry name" value="PyrdxlP-dep_Trfase_small"/>
</dbReference>